<evidence type="ECO:0000313" key="2">
    <source>
        <dbReference type="Proteomes" id="UP000694427"/>
    </source>
</evidence>
<proteinExistence type="predicted"/>
<accession>A0A8C1MK91</accession>
<reference evidence="1" key="2">
    <citation type="submission" date="2025-09" db="UniProtKB">
        <authorList>
            <consortium name="Ensembl"/>
        </authorList>
    </citation>
    <scope>IDENTIFICATION</scope>
</reference>
<dbReference type="Proteomes" id="UP000694427">
    <property type="component" value="Unplaced"/>
</dbReference>
<dbReference type="Ensembl" id="ENSCCRT00010085005.1">
    <property type="protein sequence ID" value="ENSCCRP00010076659.1"/>
    <property type="gene ID" value="ENSCCRG00010033463.1"/>
</dbReference>
<organism evidence="1 2">
    <name type="scientific">Cyprinus carpio</name>
    <name type="common">Common carp</name>
    <dbReference type="NCBI Taxonomy" id="7962"/>
    <lineage>
        <taxon>Eukaryota</taxon>
        <taxon>Metazoa</taxon>
        <taxon>Chordata</taxon>
        <taxon>Craniata</taxon>
        <taxon>Vertebrata</taxon>
        <taxon>Euteleostomi</taxon>
        <taxon>Actinopterygii</taxon>
        <taxon>Neopterygii</taxon>
        <taxon>Teleostei</taxon>
        <taxon>Ostariophysi</taxon>
        <taxon>Cypriniformes</taxon>
        <taxon>Cyprinidae</taxon>
        <taxon>Cyprininae</taxon>
        <taxon>Cyprinus</taxon>
    </lineage>
</organism>
<dbReference type="AlphaFoldDB" id="A0A8C1MK91"/>
<name>A0A8C1MK91_CYPCA</name>
<sequence length="208" mass="24486">MFLKLEISAFRHLHWNWREEPNLTRGEERALNLLKNNTDIVIKQADKGNAVVLLDKKDYLWEGMRQFTDHYTPLDKPIYPQTKVEVEAILGEMYDRKIINRKQWEYLSGPAVPRARRFYLLPKIHKERKKWSLPGKIPPGRPIVSDCNSETYNTAEFIEYHLNPISQKHPSVVHLQSANFWRVHKIELVSLGKLAPCQWSFCRQASVP</sequence>
<evidence type="ECO:0000313" key="1">
    <source>
        <dbReference type="Ensembl" id="ENSCCRP00010076659.1"/>
    </source>
</evidence>
<reference evidence="1" key="1">
    <citation type="submission" date="2025-08" db="UniProtKB">
        <authorList>
            <consortium name="Ensembl"/>
        </authorList>
    </citation>
    <scope>IDENTIFICATION</scope>
</reference>
<protein>
    <submittedName>
        <fullName evidence="1">Uncharacterized protein</fullName>
    </submittedName>
</protein>
<keyword evidence="2" id="KW-1185">Reference proteome</keyword>